<proteinExistence type="predicted"/>
<feature type="transmembrane region" description="Helical" evidence="2">
    <location>
        <begin position="141"/>
        <end position="158"/>
    </location>
</feature>
<comment type="caution">
    <text evidence="3">The sequence shown here is derived from an EMBL/GenBank/DDBJ whole genome shotgun (WGS) entry which is preliminary data.</text>
</comment>
<dbReference type="STRING" id="1423750.FC89_GL000882"/>
<evidence type="ECO:0008006" key="5">
    <source>
        <dbReference type="Google" id="ProtNLM"/>
    </source>
</evidence>
<evidence type="ECO:0000256" key="2">
    <source>
        <dbReference type="SAM" id="Phobius"/>
    </source>
</evidence>
<dbReference type="InterPro" id="IPR009214">
    <property type="entry name" value="DUF1129"/>
</dbReference>
<dbReference type="Pfam" id="PF06570">
    <property type="entry name" value="DUF1129"/>
    <property type="match status" value="1"/>
</dbReference>
<evidence type="ECO:0000256" key="1">
    <source>
        <dbReference type="SAM" id="MobiDB-lite"/>
    </source>
</evidence>
<dbReference type="Proteomes" id="UP000051451">
    <property type="component" value="Unassembled WGS sequence"/>
</dbReference>
<dbReference type="AlphaFoldDB" id="A0A0R1VJJ1"/>
<keyword evidence="2" id="KW-0812">Transmembrane</keyword>
<evidence type="ECO:0000313" key="4">
    <source>
        <dbReference type="Proteomes" id="UP000051451"/>
    </source>
</evidence>
<feature type="transmembrane region" description="Helical" evidence="2">
    <location>
        <begin position="235"/>
        <end position="252"/>
    </location>
</feature>
<dbReference type="EMBL" id="AZGB01000016">
    <property type="protein sequence ID" value="KRM06016.1"/>
    <property type="molecule type" value="Genomic_DNA"/>
</dbReference>
<name>A0A0R1VJJ1_9LACO</name>
<organism evidence="3 4">
    <name type="scientific">Liquorilactobacillus ghanensis DSM 18630</name>
    <dbReference type="NCBI Taxonomy" id="1423750"/>
    <lineage>
        <taxon>Bacteria</taxon>
        <taxon>Bacillati</taxon>
        <taxon>Bacillota</taxon>
        <taxon>Bacilli</taxon>
        <taxon>Lactobacillales</taxon>
        <taxon>Lactobacillaceae</taxon>
        <taxon>Liquorilactobacillus</taxon>
    </lineage>
</organism>
<keyword evidence="2" id="KW-0472">Membrane</keyword>
<feature type="transmembrane region" description="Helical" evidence="2">
    <location>
        <begin position="206"/>
        <end position="229"/>
    </location>
</feature>
<protein>
    <recommendedName>
        <fullName evidence="5">Integral membrane protein</fullName>
    </recommendedName>
</protein>
<keyword evidence="4" id="KW-1185">Reference proteome</keyword>
<dbReference type="PATRIC" id="fig|1423750.3.peg.906"/>
<dbReference type="SUPFAM" id="SSF103473">
    <property type="entry name" value="MFS general substrate transporter"/>
    <property type="match status" value="1"/>
</dbReference>
<sequence>MGNFMTEKKAAEETKTTAGENTVEENKQRNQKVAQQQAANLEEKKAKEVKVVVSKFAGLTKRSEDYLFRLNKILEERHYDPAKREAIIEELTLELREKQSKGFTARRLYGTPSEKADSIIAGPKKEAQPVTFWKMALDNGLMMFMLFCAMYAIMGMVSPKSVKVNGGVLTLLVTSVLAGVGMAFFYQMAADRKAKKQRLPFWKMLLWSLILVVVWLLVFTGVAAIPGILNAGLNPIVYAVLAVLVFGLRYYLKKKIGLRSQPF</sequence>
<gene>
    <name evidence="3" type="ORF">FC89_GL000882</name>
</gene>
<reference evidence="3 4" key="1">
    <citation type="journal article" date="2015" name="Genome Announc.">
        <title>Expanding the biotechnology potential of lactobacilli through comparative genomics of 213 strains and associated genera.</title>
        <authorList>
            <person name="Sun Z."/>
            <person name="Harris H.M."/>
            <person name="McCann A."/>
            <person name="Guo C."/>
            <person name="Argimon S."/>
            <person name="Zhang W."/>
            <person name="Yang X."/>
            <person name="Jeffery I.B."/>
            <person name="Cooney J.C."/>
            <person name="Kagawa T.F."/>
            <person name="Liu W."/>
            <person name="Song Y."/>
            <person name="Salvetti E."/>
            <person name="Wrobel A."/>
            <person name="Rasinkangas P."/>
            <person name="Parkhill J."/>
            <person name="Rea M.C."/>
            <person name="O'Sullivan O."/>
            <person name="Ritari J."/>
            <person name="Douillard F.P."/>
            <person name="Paul Ross R."/>
            <person name="Yang R."/>
            <person name="Briner A.E."/>
            <person name="Felis G.E."/>
            <person name="de Vos W.M."/>
            <person name="Barrangou R."/>
            <person name="Klaenhammer T.R."/>
            <person name="Caufield P.W."/>
            <person name="Cui Y."/>
            <person name="Zhang H."/>
            <person name="O'Toole P.W."/>
        </authorList>
    </citation>
    <scope>NUCLEOTIDE SEQUENCE [LARGE SCALE GENOMIC DNA]</scope>
    <source>
        <strain evidence="3 4">DSM 18630</strain>
    </source>
</reference>
<accession>A0A0R1VJJ1</accession>
<feature type="region of interest" description="Disordered" evidence="1">
    <location>
        <begin position="1"/>
        <end position="40"/>
    </location>
</feature>
<feature type="transmembrane region" description="Helical" evidence="2">
    <location>
        <begin position="164"/>
        <end position="186"/>
    </location>
</feature>
<dbReference type="InterPro" id="IPR036259">
    <property type="entry name" value="MFS_trans_sf"/>
</dbReference>
<keyword evidence="2" id="KW-1133">Transmembrane helix</keyword>
<feature type="compositionally biased region" description="Basic and acidic residues" evidence="1">
    <location>
        <begin position="1"/>
        <end position="15"/>
    </location>
</feature>
<evidence type="ECO:0000313" key="3">
    <source>
        <dbReference type="EMBL" id="KRM06016.1"/>
    </source>
</evidence>